<dbReference type="InterPro" id="IPR007627">
    <property type="entry name" value="RNA_pol_sigma70_r2"/>
</dbReference>
<reference evidence="6" key="1">
    <citation type="journal article" date="2019" name="Int. J. Syst. Evol. Microbiol.">
        <title>The Global Catalogue of Microorganisms (GCM) 10K type strain sequencing project: providing services to taxonomists for standard genome sequencing and annotation.</title>
        <authorList>
            <consortium name="The Broad Institute Genomics Platform"/>
            <consortium name="The Broad Institute Genome Sequencing Center for Infectious Disease"/>
            <person name="Wu L."/>
            <person name="Ma J."/>
        </authorList>
    </citation>
    <scope>NUCLEOTIDE SEQUENCE [LARGE SCALE GENOMIC DNA]</scope>
    <source>
        <strain evidence="6">KCTC 42498</strain>
    </source>
</reference>
<evidence type="ECO:0000256" key="1">
    <source>
        <dbReference type="ARBA" id="ARBA00023015"/>
    </source>
</evidence>
<dbReference type="Proteomes" id="UP001597544">
    <property type="component" value="Unassembled WGS sequence"/>
</dbReference>
<comment type="caution">
    <text evidence="5">The sequence shown here is derived from an EMBL/GenBank/DDBJ whole genome shotgun (WGS) entry which is preliminary data.</text>
</comment>
<dbReference type="Gene3D" id="1.10.1740.10">
    <property type="match status" value="1"/>
</dbReference>
<keyword evidence="2" id="KW-0731">Sigma factor</keyword>
<evidence type="ECO:0000259" key="4">
    <source>
        <dbReference type="Pfam" id="PF04542"/>
    </source>
</evidence>
<dbReference type="PANTHER" id="PTHR43133:SF46">
    <property type="entry name" value="RNA POLYMERASE SIGMA-70 FACTOR ECF SUBFAMILY"/>
    <property type="match status" value="1"/>
</dbReference>
<sequence length="62" mass="7480">MFEKELIQKCIAQERQAQERLYRQYADKMYNVCLTYTKDEDEACDVLQEGFIKVFRSLASYE</sequence>
<dbReference type="EMBL" id="JBHULU010000025">
    <property type="protein sequence ID" value="MFD2515898.1"/>
    <property type="molecule type" value="Genomic_DNA"/>
</dbReference>
<feature type="domain" description="RNA polymerase sigma-70 region 2" evidence="4">
    <location>
        <begin position="21"/>
        <end position="62"/>
    </location>
</feature>
<dbReference type="RefSeq" id="WP_377511629.1">
    <property type="nucleotide sequence ID" value="NZ_JBHULU010000025.1"/>
</dbReference>
<keyword evidence="1" id="KW-0805">Transcription regulation</keyword>
<keyword evidence="3" id="KW-0804">Transcription</keyword>
<gene>
    <name evidence="5" type="ORF">ACFSRY_18650</name>
</gene>
<keyword evidence="6" id="KW-1185">Reference proteome</keyword>
<evidence type="ECO:0000313" key="5">
    <source>
        <dbReference type="EMBL" id="MFD2515898.1"/>
    </source>
</evidence>
<dbReference type="InterPro" id="IPR039425">
    <property type="entry name" value="RNA_pol_sigma-70-like"/>
</dbReference>
<dbReference type="PANTHER" id="PTHR43133">
    <property type="entry name" value="RNA POLYMERASE ECF-TYPE SIGMA FACTO"/>
    <property type="match status" value="1"/>
</dbReference>
<dbReference type="InterPro" id="IPR013325">
    <property type="entry name" value="RNA_pol_sigma_r2"/>
</dbReference>
<dbReference type="SUPFAM" id="SSF88946">
    <property type="entry name" value="Sigma2 domain of RNA polymerase sigma factors"/>
    <property type="match status" value="1"/>
</dbReference>
<feature type="non-terminal residue" evidence="5">
    <location>
        <position position="62"/>
    </location>
</feature>
<accession>A0ABW5ISF8</accession>
<protein>
    <submittedName>
        <fullName evidence="5">RNA polymerase sigma factor</fullName>
    </submittedName>
</protein>
<organism evidence="5 6">
    <name type="scientific">Pontibacter locisalis</name>
    <dbReference type="NCBI Taxonomy" id="1719035"/>
    <lineage>
        <taxon>Bacteria</taxon>
        <taxon>Pseudomonadati</taxon>
        <taxon>Bacteroidota</taxon>
        <taxon>Cytophagia</taxon>
        <taxon>Cytophagales</taxon>
        <taxon>Hymenobacteraceae</taxon>
        <taxon>Pontibacter</taxon>
    </lineage>
</organism>
<evidence type="ECO:0000313" key="6">
    <source>
        <dbReference type="Proteomes" id="UP001597544"/>
    </source>
</evidence>
<proteinExistence type="predicted"/>
<dbReference type="Pfam" id="PF04542">
    <property type="entry name" value="Sigma70_r2"/>
    <property type="match status" value="1"/>
</dbReference>
<name>A0ABW5ISF8_9BACT</name>
<evidence type="ECO:0000256" key="2">
    <source>
        <dbReference type="ARBA" id="ARBA00023082"/>
    </source>
</evidence>
<evidence type="ECO:0000256" key="3">
    <source>
        <dbReference type="ARBA" id="ARBA00023163"/>
    </source>
</evidence>